<sequence>MGCARKVALSVCFLCFLLLLVVSLSHFSFRTIITIPMQTPKKTSSLHLNFVSKRRVPNGPDPIHNRRVGTTRLPPT</sequence>
<feature type="region of interest" description="Disordered" evidence="1">
    <location>
        <begin position="57"/>
        <end position="76"/>
    </location>
</feature>
<dbReference type="EMBL" id="PNBA02000016">
    <property type="protein sequence ID" value="KAG6396005.1"/>
    <property type="molecule type" value="Genomic_DNA"/>
</dbReference>
<reference evidence="2" key="1">
    <citation type="submission" date="2018-01" db="EMBL/GenBank/DDBJ databases">
        <authorList>
            <person name="Mao J.F."/>
        </authorList>
    </citation>
    <scope>NUCLEOTIDE SEQUENCE</scope>
    <source>
        <strain evidence="2">Huo1</strain>
        <tissue evidence="2">Leaf</tissue>
    </source>
</reference>
<evidence type="ECO:0000313" key="3">
    <source>
        <dbReference type="Proteomes" id="UP000298416"/>
    </source>
</evidence>
<dbReference type="InterPro" id="IPR039316">
    <property type="entry name" value="CLE25/26"/>
</dbReference>
<accession>A0A8X8WK19</accession>
<organism evidence="2">
    <name type="scientific">Salvia splendens</name>
    <name type="common">Scarlet sage</name>
    <dbReference type="NCBI Taxonomy" id="180675"/>
    <lineage>
        <taxon>Eukaryota</taxon>
        <taxon>Viridiplantae</taxon>
        <taxon>Streptophyta</taxon>
        <taxon>Embryophyta</taxon>
        <taxon>Tracheophyta</taxon>
        <taxon>Spermatophyta</taxon>
        <taxon>Magnoliopsida</taxon>
        <taxon>eudicotyledons</taxon>
        <taxon>Gunneridae</taxon>
        <taxon>Pentapetalae</taxon>
        <taxon>asterids</taxon>
        <taxon>lamiids</taxon>
        <taxon>Lamiales</taxon>
        <taxon>Lamiaceae</taxon>
        <taxon>Nepetoideae</taxon>
        <taxon>Mentheae</taxon>
        <taxon>Salviinae</taxon>
        <taxon>Salvia</taxon>
        <taxon>Salvia subgen. Calosphace</taxon>
        <taxon>core Calosphace</taxon>
    </lineage>
</organism>
<gene>
    <name evidence="2" type="ORF">SASPL_142139</name>
</gene>
<dbReference type="PANTHER" id="PTHR34277:SF2">
    <property type="entry name" value="CLAVATA3_ESR (CLE)-RELATED PROTEIN 26"/>
    <property type="match status" value="1"/>
</dbReference>
<evidence type="ECO:0000313" key="2">
    <source>
        <dbReference type="EMBL" id="KAG6396005.1"/>
    </source>
</evidence>
<dbReference type="PANTHER" id="PTHR34277">
    <property type="entry name" value="CLAVATA3/ESR (CLE)-RELATED PROTEIN 26"/>
    <property type="match status" value="1"/>
</dbReference>
<protein>
    <recommendedName>
        <fullName evidence="4">CLAVATA3/ESR (CLE)-related protein 25</fullName>
    </recommendedName>
</protein>
<dbReference type="AlphaFoldDB" id="A0A8X8WK19"/>
<keyword evidence="3" id="KW-1185">Reference proteome</keyword>
<dbReference type="Proteomes" id="UP000298416">
    <property type="component" value="Unassembled WGS sequence"/>
</dbReference>
<reference evidence="2" key="2">
    <citation type="submission" date="2020-08" db="EMBL/GenBank/DDBJ databases">
        <title>Plant Genome Project.</title>
        <authorList>
            <person name="Zhang R.-G."/>
        </authorList>
    </citation>
    <scope>NUCLEOTIDE SEQUENCE</scope>
    <source>
        <strain evidence="2">Huo1</strain>
        <tissue evidence="2">Leaf</tissue>
    </source>
</reference>
<evidence type="ECO:0000256" key="1">
    <source>
        <dbReference type="SAM" id="MobiDB-lite"/>
    </source>
</evidence>
<evidence type="ECO:0008006" key="4">
    <source>
        <dbReference type="Google" id="ProtNLM"/>
    </source>
</evidence>
<name>A0A8X8WK19_SALSN</name>
<comment type="caution">
    <text evidence="2">The sequence shown here is derived from an EMBL/GenBank/DDBJ whole genome shotgun (WGS) entry which is preliminary data.</text>
</comment>
<proteinExistence type="predicted"/>